<reference evidence="1" key="1">
    <citation type="submission" date="2020-05" db="EMBL/GenBank/DDBJ databases">
        <authorList>
            <person name="Chiriac C."/>
            <person name="Salcher M."/>
            <person name="Ghai R."/>
            <person name="Kavagutti S V."/>
        </authorList>
    </citation>
    <scope>NUCLEOTIDE SEQUENCE</scope>
</reference>
<evidence type="ECO:0000313" key="1">
    <source>
        <dbReference type="EMBL" id="CAB4219120.1"/>
    </source>
</evidence>
<name>A0A6J5SV48_9CAUD</name>
<proteinExistence type="predicted"/>
<protein>
    <submittedName>
        <fullName evidence="1">Uncharacterized protein</fullName>
    </submittedName>
</protein>
<gene>
    <name evidence="1" type="ORF">UFOVP1604_203</name>
</gene>
<organism evidence="1">
    <name type="scientific">uncultured Caudovirales phage</name>
    <dbReference type="NCBI Taxonomy" id="2100421"/>
    <lineage>
        <taxon>Viruses</taxon>
        <taxon>Duplodnaviria</taxon>
        <taxon>Heunggongvirae</taxon>
        <taxon>Uroviricota</taxon>
        <taxon>Caudoviricetes</taxon>
        <taxon>Peduoviridae</taxon>
        <taxon>Maltschvirus</taxon>
        <taxon>Maltschvirus maltsch</taxon>
    </lineage>
</organism>
<sequence length="91" mass="10533">MMQLPFQETQITGEISVRKFSADLDREELTWHRDDEDRTVEPLGKTDWLIQFENCLPQVLTGPVFIPKGEWHRLLQGTGTLSVQITKKGNH</sequence>
<accession>A0A6J5SV48</accession>
<dbReference type="EMBL" id="LR797474">
    <property type="protein sequence ID" value="CAB4219120.1"/>
    <property type="molecule type" value="Genomic_DNA"/>
</dbReference>